<dbReference type="Proteomes" id="UP000256645">
    <property type="component" value="Unassembled WGS sequence"/>
</dbReference>
<dbReference type="PANTHER" id="PTHR42040">
    <property type="entry name" value="INNER KINETOCHORE SUBUNIT FTA4"/>
    <property type="match status" value="1"/>
</dbReference>
<dbReference type="PANTHER" id="PTHR42040:SF1">
    <property type="entry name" value="INNER KINETOCHORE SUBUNIT FTA4"/>
    <property type="match status" value="1"/>
</dbReference>
<evidence type="ECO:0000256" key="1">
    <source>
        <dbReference type="SAM" id="Coils"/>
    </source>
</evidence>
<evidence type="ECO:0008006" key="4">
    <source>
        <dbReference type="Google" id="ProtNLM"/>
    </source>
</evidence>
<evidence type="ECO:0000313" key="2">
    <source>
        <dbReference type="EMBL" id="RDW71600.1"/>
    </source>
</evidence>
<dbReference type="EMBL" id="PDLM01000008">
    <property type="protein sequence ID" value="RDW71600.1"/>
    <property type="molecule type" value="Genomic_DNA"/>
</dbReference>
<dbReference type="AlphaFoldDB" id="A0A3D8RC91"/>
<dbReference type="InterPro" id="IPR025207">
    <property type="entry name" value="Sim4_Fta4"/>
</dbReference>
<proteinExistence type="predicted"/>
<dbReference type="OrthoDB" id="21214at2759"/>
<name>A0A3D8RC91_9HELO</name>
<keyword evidence="1" id="KW-0175">Coiled coil</keyword>
<evidence type="ECO:0000313" key="3">
    <source>
        <dbReference type="Proteomes" id="UP000256645"/>
    </source>
</evidence>
<organism evidence="2 3">
    <name type="scientific">Coleophoma cylindrospora</name>
    <dbReference type="NCBI Taxonomy" id="1849047"/>
    <lineage>
        <taxon>Eukaryota</taxon>
        <taxon>Fungi</taxon>
        <taxon>Dikarya</taxon>
        <taxon>Ascomycota</taxon>
        <taxon>Pezizomycotina</taxon>
        <taxon>Leotiomycetes</taxon>
        <taxon>Helotiales</taxon>
        <taxon>Dermateaceae</taxon>
        <taxon>Coleophoma</taxon>
    </lineage>
</organism>
<dbReference type="STRING" id="1849047.A0A3D8RC91"/>
<dbReference type="Pfam" id="PF13093">
    <property type="entry name" value="FTA4"/>
    <property type="match status" value="1"/>
</dbReference>
<gene>
    <name evidence="2" type="ORF">BP6252_08163</name>
</gene>
<dbReference type="GO" id="GO:0031511">
    <property type="term" value="C:Mis6-Sim4 complex"/>
    <property type="evidence" value="ECO:0007669"/>
    <property type="project" value="InterPro"/>
</dbReference>
<reference evidence="2 3" key="1">
    <citation type="journal article" date="2018" name="IMA Fungus">
        <title>IMA Genome-F 9: Draft genome sequence of Annulohypoxylon stygium, Aspergillus mulundensis, Berkeleyomyces basicola (syn. Thielaviopsis basicola), Ceratocystis smalleyi, two Cercospora beticola strains, Coleophoma cylindrospora, Fusarium fracticaudum, Phialophora cf. hyalina, and Morchella septimelata.</title>
        <authorList>
            <person name="Wingfield B.D."/>
            <person name="Bills G.F."/>
            <person name="Dong Y."/>
            <person name="Huang W."/>
            <person name="Nel W.J."/>
            <person name="Swalarsk-Parry B.S."/>
            <person name="Vaghefi N."/>
            <person name="Wilken P.M."/>
            <person name="An Z."/>
            <person name="de Beer Z.W."/>
            <person name="De Vos L."/>
            <person name="Chen L."/>
            <person name="Duong T.A."/>
            <person name="Gao Y."/>
            <person name="Hammerbacher A."/>
            <person name="Kikkert J.R."/>
            <person name="Li Y."/>
            <person name="Li H."/>
            <person name="Li K."/>
            <person name="Li Q."/>
            <person name="Liu X."/>
            <person name="Ma X."/>
            <person name="Naidoo K."/>
            <person name="Pethybridge S.J."/>
            <person name="Sun J."/>
            <person name="Steenkamp E.T."/>
            <person name="van der Nest M.A."/>
            <person name="van Wyk S."/>
            <person name="Wingfield M.J."/>
            <person name="Xiong C."/>
            <person name="Yue Q."/>
            <person name="Zhang X."/>
        </authorList>
    </citation>
    <scope>NUCLEOTIDE SEQUENCE [LARGE SCALE GENOMIC DNA]</scope>
    <source>
        <strain evidence="2 3">BP6252</strain>
    </source>
</reference>
<comment type="caution">
    <text evidence="2">The sequence shown here is derived from an EMBL/GenBank/DDBJ whole genome shotgun (WGS) entry which is preliminary data.</text>
</comment>
<accession>A0A3D8RC91</accession>
<protein>
    <recommendedName>
        <fullName evidence="4">Kinetochore protein fta4</fullName>
    </recommendedName>
</protein>
<keyword evidence="3" id="KW-1185">Reference proteome</keyword>
<feature type="coiled-coil region" evidence="1">
    <location>
        <begin position="140"/>
        <end position="167"/>
    </location>
</feature>
<sequence length="240" mass="27413">MTSTSAPTIIDLKTSFLRSQILALSRPLKPSPAWEASYTSAREVEEEHLPRRRAVDESIQKVNASLKQHNRLAFPPQAQRHVAEQIDKLYWRAGEREREFGCEAWAERGVDYRRDDIIAQLPPIWSAEAESVAPEQAAQYSSLQARLVTLSEKRNAARQRLEEHRQLKELLSPFEDTTKLQENLVTRNGEVEKELEKMRTLMMRVERGVGTLEKDAAGDDMEIDFEEAEKKVTDLIVGGS</sequence>